<gene>
    <name evidence="10" type="ORF">TCIL3000_0_02360</name>
</gene>
<organism evidence="10 11">
    <name type="scientific">Trypanosoma congolense (strain IL3000)</name>
    <dbReference type="NCBI Taxonomy" id="1068625"/>
    <lineage>
        <taxon>Eukaryota</taxon>
        <taxon>Discoba</taxon>
        <taxon>Euglenozoa</taxon>
        <taxon>Kinetoplastea</taxon>
        <taxon>Metakinetoplastina</taxon>
        <taxon>Trypanosomatida</taxon>
        <taxon>Trypanosomatidae</taxon>
        <taxon>Trypanosoma</taxon>
        <taxon>Nannomonas</taxon>
    </lineage>
</organism>
<keyword evidence="7" id="KW-0472">Membrane</keyword>
<dbReference type="Pfam" id="PF10191">
    <property type="entry name" value="COG7"/>
    <property type="match status" value="1"/>
</dbReference>
<evidence type="ECO:0000256" key="4">
    <source>
        <dbReference type="ARBA" id="ARBA00022448"/>
    </source>
</evidence>
<comment type="subcellular location">
    <subcellularLocation>
        <location evidence="1">Golgi apparatus membrane</location>
        <topology evidence="1">Peripheral membrane protein</topology>
    </subcellularLocation>
</comment>
<evidence type="ECO:0000256" key="7">
    <source>
        <dbReference type="ARBA" id="ARBA00023136"/>
    </source>
</evidence>
<dbReference type="GO" id="GO:0000139">
    <property type="term" value="C:Golgi membrane"/>
    <property type="evidence" value="ECO:0007669"/>
    <property type="project" value="UniProtKB-SubCell"/>
</dbReference>
<protein>
    <recommendedName>
        <fullName evidence="3">Conserved oligomeric Golgi complex subunit 7</fullName>
    </recommendedName>
    <alternativeName>
        <fullName evidence="8">Component of oligomeric Golgi complex 7</fullName>
    </alternativeName>
</protein>
<keyword evidence="11" id="KW-1185">Reference proteome</keyword>
<name>F9WIZ3_TRYCI</name>
<reference evidence="10 11" key="2">
    <citation type="journal article" date="2012" name="Proc. Natl. Acad. Sci. U.S.A.">
        <title>Antigenic diversity is generated by distinct evolutionary mechanisms in African trypanosome species.</title>
        <authorList>
            <person name="Jackson A.P."/>
            <person name="Berry A."/>
            <person name="Aslett M."/>
            <person name="Allison H.C."/>
            <person name="Burton P."/>
            <person name="Vavrova-Anderson J."/>
            <person name="Brown R."/>
            <person name="Browne H."/>
            <person name="Corton N."/>
            <person name="Hauser H."/>
            <person name="Gamble J."/>
            <person name="Gilderthorp R."/>
            <person name="Marcello L."/>
            <person name="McQuillan J."/>
            <person name="Otto T.D."/>
            <person name="Quail M.A."/>
            <person name="Sanders M.J."/>
            <person name="van Tonder A."/>
            <person name="Ginger M.L."/>
            <person name="Field M.C."/>
            <person name="Barry J.D."/>
            <person name="Hertz-Fowler C."/>
            <person name="Berriman M."/>
        </authorList>
    </citation>
    <scope>NUCLEOTIDE SEQUENCE [LARGE SCALE GENOMIC DNA]</scope>
    <source>
        <strain evidence="10 11">IL3000</strain>
    </source>
</reference>
<evidence type="ECO:0000256" key="8">
    <source>
        <dbReference type="ARBA" id="ARBA00031345"/>
    </source>
</evidence>
<evidence type="ECO:0000256" key="3">
    <source>
        <dbReference type="ARBA" id="ARBA00020984"/>
    </source>
</evidence>
<dbReference type="GO" id="GO:0006886">
    <property type="term" value="P:intracellular protein transport"/>
    <property type="evidence" value="ECO:0007669"/>
    <property type="project" value="InterPro"/>
</dbReference>
<dbReference type="EMBL" id="CAEQ01002665">
    <property type="protein sequence ID" value="CCD17294.1"/>
    <property type="molecule type" value="Genomic_DNA"/>
</dbReference>
<dbReference type="InterPro" id="IPR019335">
    <property type="entry name" value="COG7"/>
</dbReference>
<evidence type="ECO:0000256" key="5">
    <source>
        <dbReference type="ARBA" id="ARBA00022927"/>
    </source>
</evidence>
<evidence type="ECO:0000256" key="6">
    <source>
        <dbReference type="ARBA" id="ARBA00023034"/>
    </source>
</evidence>
<feature type="coiled-coil region" evidence="9">
    <location>
        <begin position="154"/>
        <end position="223"/>
    </location>
</feature>
<evidence type="ECO:0000256" key="1">
    <source>
        <dbReference type="ARBA" id="ARBA00004395"/>
    </source>
</evidence>
<comment type="caution">
    <text evidence="10">The sequence shown here is derived from an EMBL/GenBank/DDBJ whole genome shotgun (WGS) entry which is preliminary data.</text>
</comment>
<evidence type="ECO:0000313" key="11">
    <source>
        <dbReference type="Proteomes" id="UP000000702"/>
    </source>
</evidence>
<dbReference type="OMA" id="RLPRTTM"/>
<dbReference type="GO" id="GO:0017119">
    <property type="term" value="C:Golgi transport complex"/>
    <property type="evidence" value="ECO:0007669"/>
    <property type="project" value="InterPro"/>
</dbReference>
<evidence type="ECO:0000256" key="2">
    <source>
        <dbReference type="ARBA" id="ARBA00005831"/>
    </source>
</evidence>
<keyword evidence="6" id="KW-0333">Golgi apparatus</keyword>
<accession>F9WIZ3</accession>
<keyword evidence="9" id="KW-0175">Coiled coil</keyword>
<keyword evidence="4" id="KW-0813">Transport</keyword>
<dbReference type="Proteomes" id="UP000000702">
    <property type="component" value="Unassembled WGS sequence"/>
</dbReference>
<dbReference type="PANTHER" id="PTHR21443:SF0">
    <property type="entry name" value="CONSERVED OLIGOMERIC GOLGI COMPLEX SUBUNIT 7"/>
    <property type="match status" value="1"/>
</dbReference>
<dbReference type="AlphaFoldDB" id="F9WIZ3"/>
<proteinExistence type="inferred from homology"/>
<comment type="similarity">
    <text evidence="2">Belongs to the COG7 family.</text>
</comment>
<sequence>MCCLEETFNCLPPPQRSMRPTSSQAAAEITCTDTTRAPHAFNLEPLEREGFDVTQWINTSMQGLLAEKANSAECDAEVGSQLSRLYNRLHTYSQEVAVSLDDTITQALVRLPRTGLEVGRMVAEVQQLQQTLCTMKEAAQSSTDTARSSYVMKLNELRETKEKLTRCSDTLRKASEVDSNMKRLDEVVEQLRAAPSKVDLEAVAKAISEIKQNLAELQKLEVTFGGKQLEAVERYELLVQRVVESECLEQLQRRDVGRAAYLLKVLDTIGLADAVLGRFSAESVASEKQKVGLLLQQPAITGAAPSTVSPSRAAEVLRTQLVPSIEHTLADQLGYLLQVVRPSGGEATCDVTQNVEKNSEAQSNIEEQLVKILQAMVNEIVECLEENLTPILKRAEQNAEVILCFGAACQFNMQKDLDHQGSETVQEASTDDSACSKEKIAKRINVYTVDALMQIFNRPEIHEAFARREVDRLESVLVDTDCLTKYEQFQSVMGILSDAVKNAIKFFPEITLPMCIDMWNKVFLHSLMGLLPTVQTPQIVLLERLSVSRKVAQHLVPCMQKDCMNYFKSPEAQQFNQGIVSRVSSYLMEHFFTPLGENLDEYMVRCQQALKETVVAPVVAKAAGYESQSLWKIKNDETPHLTTETLVPHTPAHVAPSELVRGFGEAIVEIPLTLEALRGDSGAHLDGIEELLEEVAECWLDDIVRAAVNDFLQHKVGGITIGPTTGRTSYAVEQLITDLTYLKSILAAVSDDPFEELDRVLVRLNARPEGPLVLRDLMMW</sequence>
<reference evidence="11" key="1">
    <citation type="submission" date="2011-07" db="EMBL/GenBank/DDBJ databases">
        <title>Divergent evolution of antigenic variation in African trypanosomes.</title>
        <authorList>
            <person name="Jackson A.P."/>
            <person name="Berry A."/>
            <person name="Allison H.C."/>
            <person name="Burton P."/>
            <person name="Anderson J."/>
            <person name="Aslett M."/>
            <person name="Brown R."/>
            <person name="Corton N."/>
            <person name="Harris D."/>
            <person name="Hauser H."/>
            <person name="Gamble J."/>
            <person name="Gilderthorp R."/>
            <person name="McQuillan J."/>
            <person name="Quail M.A."/>
            <person name="Sanders M."/>
            <person name="Van Tonder A."/>
            <person name="Ginger M.L."/>
            <person name="Donelson J.E."/>
            <person name="Field M.C."/>
            <person name="Barry J.D."/>
            <person name="Berriman M."/>
            <person name="Hertz-Fowler C."/>
        </authorList>
    </citation>
    <scope>NUCLEOTIDE SEQUENCE [LARGE SCALE GENOMIC DNA]</scope>
    <source>
        <strain evidence="11">IL3000</strain>
    </source>
</reference>
<dbReference type="GO" id="GO:0007030">
    <property type="term" value="P:Golgi organization"/>
    <property type="evidence" value="ECO:0007669"/>
    <property type="project" value="TreeGrafter"/>
</dbReference>
<evidence type="ECO:0000256" key="9">
    <source>
        <dbReference type="SAM" id="Coils"/>
    </source>
</evidence>
<keyword evidence="5" id="KW-0653">Protein transport</keyword>
<dbReference type="GO" id="GO:0006890">
    <property type="term" value="P:retrograde vesicle-mediated transport, Golgi to endoplasmic reticulum"/>
    <property type="evidence" value="ECO:0007669"/>
    <property type="project" value="TreeGrafter"/>
</dbReference>
<dbReference type="VEuPathDB" id="TriTrypDB:TcIL3000_0_02360"/>
<dbReference type="PANTHER" id="PTHR21443">
    <property type="entry name" value="CONSERVED OLIGOMERIC GOLGI COMPLEX COMPONENT 7"/>
    <property type="match status" value="1"/>
</dbReference>
<evidence type="ECO:0000313" key="10">
    <source>
        <dbReference type="EMBL" id="CCD17294.1"/>
    </source>
</evidence>